<reference evidence="7" key="1">
    <citation type="journal article" date="2019" name="Int. J. Syst. Evol. Microbiol.">
        <title>The Global Catalogue of Microorganisms (GCM) 10K type strain sequencing project: providing services to taxonomists for standard genome sequencing and annotation.</title>
        <authorList>
            <consortium name="The Broad Institute Genomics Platform"/>
            <consortium name="The Broad Institute Genome Sequencing Center for Infectious Disease"/>
            <person name="Wu L."/>
            <person name="Ma J."/>
        </authorList>
    </citation>
    <scope>NUCLEOTIDE SEQUENCE [LARGE SCALE GENOMIC DNA]</scope>
    <source>
        <strain evidence="7">JCM 17688</strain>
    </source>
</reference>
<dbReference type="SUPFAM" id="SSF46689">
    <property type="entry name" value="Homeodomain-like"/>
    <property type="match status" value="1"/>
</dbReference>
<evidence type="ECO:0000256" key="4">
    <source>
        <dbReference type="PROSITE-ProRule" id="PRU00335"/>
    </source>
</evidence>
<evidence type="ECO:0000313" key="7">
    <source>
        <dbReference type="Proteomes" id="UP001500635"/>
    </source>
</evidence>
<dbReference type="PROSITE" id="PS50977">
    <property type="entry name" value="HTH_TETR_2"/>
    <property type="match status" value="1"/>
</dbReference>
<dbReference type="Gene3D" id="1.10.10.60">
    <property type="entry name" value="Homeodomain-like"/>
    <property type="match status" value="1"/>
</dbReference>
<proteinExistence type="predicted"/>
<evidence type="ECO:0000256" key="1">
    <source>
        <dbReference type="ARBA" id="ARBA00023015"/>
    </source>
</evidence>
<dbReference type="InterPro" id="IPR036271">
    <property type="entry name" value="Tet_transcr_reg_TetR-rel_C_sf"/>
</dbReference>
<dbReference type="RefSeq" id="WP_344991764.1">
    <property type="nucleotide sequence ID" value="NZ_BAABFR010000010.1"/>
</dbReference>
<keyword evidence="2 4" id="KW-0238">DNA-binding</keyword>
<dbReference type="PANTHER" id="PTHR30055">
    <property type="entry name" value="HTH-TYPE TRANSCRIPTIONAL REGULATOR RUTR"/>
    <property type="match status" value="1"/>
</dbReference>
<gene>
    <name evidence="6" type="ORF">GCM10023147_10050</name>
</gene>
<evidence type="ECO:0000256" key="2">
    <source>
        <dbReference type="ARBA" id="ARBA00023125"/>
    </source>
</evidence>
<feature type="domain" description="HTH tetR-type" evidence="5">
    <location>
        <begin position="3"/>
        <end position="63"/>
    </location>
</feature>
<evidence type="ECO:0000259" key="5">
    <source>
        <dbReference type="PROSITE" id="PS50977"/>
    </source>
</evidence>
<keyword evidence="3" id="KW-0804">Transcription</keyword>
<dbReference type="PANTHER" id="PTHR30055:SF151">
    <property type="entry name" value="TRANSCRIPTIONAL REGULATORY PROTEIN"/>
    <property type="match status" value="1"/>
</dbReference>
<name>A0ABP8J7W0_9ACTN</name>
<evidence type="ECO:0000256" key="3">
    <source>
        <dbReference type="ARBA" id="ARBA00023163"/>
    </source>
</evidence>
<keyword evidence="1" id="KW-0805">Transcription regulation</keyword>
<accession>A0ABP8J7W0</accession>
<dbReference type="InterPro" id="IPR009057">
    <property type="entry name" value="Homeodomain-like_sf"/>
</dbReference>
<dbReference type="InterPro" id="IPR001647">
    <property type="entry name" value="HTH_TetR"/>
</dbReference>
<dbReference type="InterPro" id="IPR050109">
    <property type="entry name" value="HTH-type_TetR-like_transc_reg"/>
</dbReference>
<dbReference type="Pfam" id="PF00440">
    <property type="entry name" value="TetR_N"/>
    <property type="match status" value="1"/>
</dbReference>
<dbReference type="EMBL" id="BAABFR010000010">
    <property type="protein sequence ID" value="GAA4386598.1"/>
    <property type="molecule type" value="Genomic_DNA"/>
</dbReference>
<dbReference type="Gene3D" id="1.10.357.10">
    <property type="entry name" value="Tetracycline Repressor, domain 2"/>
    <property type="match status" value="1"/>
</dbReference>
<dbReference type="Proteomes" id="UP001500635">
    <property type="component" value="Unassembled WGS sequence"/>
</dbReference>
<protein>
    <submittedName>
        <fullName evidence="6">TetR/AcrR family transcriptional regulator</fullName>
    </submittedName>
</protein>
<comment type="caution">
    <text evidence="6">The sequence shown here is derived from an EMBL/GenBank/DDBJ whole genome shotgun (WGS) entry which is preliminary data.</text>
</comment>
<feature type="DNA-binding region" description="H-T-H motif" evidence="4">
    <location>
        <begin position="26"/>
        <end position="45"/>
    </location>
</feature>
<sequence>MARLTRDTIVTEAIALADAGGLDGVSMRKIADALGAGVMSLYRHVPDKDALLAEMASAIGHQFPYPPELLGDPDWRARVHIAAAIDMDLYTSHPWVLLAHAAPRAAAGEPSVRCFDWLVEAFTHLTRDVPVAAEFALHIWTYVQGAGLGAVGAQLLVPGAAAESGFVAGLRDNEPATQLPRLAALRVATRAELSDPSLLLTRGVDALCDGFAARAAR</sequence>
<keyword evidence="7" id="KW-1185">Reference proteome</keyword>
<organism evidence="6 7">
    <name type="scientific">Tsukamurella soli</name>
    <dbReference type="NCBI Taxonomy" id="644556"/>
    <lineage>
        <taxon>Bacteria</taxon>
        <taxon>Bacillati</taxon>
        <taxon>Actinomycetota</taxon>
        <taxon>Actinomycetes</taxon>
        <taxon>Mycobacteriales</taxon>
        <taxon>Tsukamurellaceae</taxon>
        <taxon>Tsukamurella</taxon>
    </lineage>
</organism>
<evidence type="ECO:0000313" key="6">
    <source>
        <dbReference type="EMBL" id="GAA4386598.1"/>
    </source>
</evidence>
<dbReference type="SUPFAM" id="SSF48498">
    <property type="entry name" value="Tetracyclin repressor-like, C-terminal domain"/>
    <property type="match status" value="1"/>
</dbReference>